<reference evidence="2" key="1">
    <citation type="submission" date="2016-10" db="EMBL/GenBank/DDBJ databases">
        <authorList>
            <person name="Varghese N."/>
            <person name="Submissions S."/>
        </authorList>
    </citation>
    <scope>NUCLEOTIDE SEQUENCE [LARGE SCALE GENOMIC DNA]</scope>
    <source>
        <strain evidence="2">CGMCC 4.3519</strain>
    </source>
</reference>
<keyword evidence="2" id="KW-1185">Reference proteome</keyword>
<name>A0A1H9KCX8_9ACTN</name>
<dbReference type="EMBL" id="FOET01000022">
    <property type="protein sequence ID" value="SEQ96959.1"/>
    <property type="molecule type" value="Genomic_DNA"/>
</dbReference>
<protein>
    <submittedName>
        <fullName evidence="1">Uncharacterized protein</fullName>
    </submittedName>
</protein>
<sequence length="252" mass="27601">MAAGRLNAGVVDWTRVYDSHGAADRVPGLLDRAERGGGEEVWAELWDRLCLHGETVFPASFAALPRLVELARTRARALELAGAIVRGAAHDHGSDALFADCTAAVTELRELVDHRLRTRPGDWLSSFRDLLATAGQYHWSAVLEDFTDDFYPLPCPHCAGEVTVAIGVHGCYAAIRDWDRGDVERRPLRPASPAELRGVGRWMYDTAVRDGQAGIAWGITYLFGRAQCPRCGTVFTIAEEYTSANLPPCPGR</sequence>
<gene>
    <name evidence="1" type="ORF">SAMN05216481_12261</name>
</gene>
<dbReference type="Proteomes" id="UP000199055">
    <property type="component" value="Unassembled WGS sequence"/>
</dbReference>
<organism evidence="1 2">
    <name type="scientific">Streptomyces radiopugnans</name>
    <dbReference type="NCBI Taxonomy" id="403935"/>
    <lineage>
        <taxon>Bacteria</taxon>
        <taxon>Bacillati</taxon>
        <taxon>Actinomycetota</taxon>
        <taxon>Actinomycetes</taxon>
        <taxon>Kitasatosporales</taxon>
        <taxon>Streptomycetaceae</taxon>
        <taxon>Streptomyces</taxon>
    </lineage>
</organism>
<accession>A0A1H9KCX8</accession>
<proteinExistence type="predicted"/>
<dbReference type="AlphaFoldDB" id="A0A1H9KCX8"/>
<evidence type="ECO:0000313" key="1">
    <source>
        <dbReference type="EMBL" id="SEQ96959.1"/>
    </source>
</evidence>
<evidence type="ECO:0000313" key="2">
    <source>
        <dbReference type="Proteomes" id="UP000199055"/>
    </source>
</evidence>
<dbReference type="STRING" id="403935.SAMN05216481_12261"/>